<dbReference type="PANTHER" id="PTHR19278">
    <property type="entry name" value="OROTATE PHOSPHORIBOSYLTRANSFERASE"/>
    <property type="match status" value="1"/>
</dbReference>
<dbReference type="GO" id="GO:0044205">
    <property type="term" value="P:'de novo' UMP biosynthetic process"/>
    <property type="evidence" value="ECO:0007669"/>
    <property type="project" value="UniProtKB-UniRule"/>
</dbReference>
<dbReference type="InterPro" id="IPR000836">
    <property type="entry name" value="PRTase_dom"/>
</dbReference>
<feature type="binding site" description="in other chain" evidence="6">
    <location>
        <position position="106"/>
    </location>
    <ligand>
        <name>5-phospho-alpha-D-ribose 1-diphosphate</name>
        <dbReference type="ChEBI" id="CHEBI:58017"/>
        <note>ligand shared between dimeric partners</note>
    </ligand>
</feature>
<comment type="cofactor">
    <cofactor evidence="6">
        <name>Mg(2+)</name>
        <dbReference type="ChEBI" id="CHEBI:18420"/>
    </cofactor>
</comment>
<keyword evidence="4 6" id="KW-0808">Transferase</keyword>
<comment type="caution">
    <text evidence="6">Lacks conserved residue(s) required for the propagation of feature annotation.</text>
</comment>
<dbReference type="Pfam" id="PF00156">
    <property type="entry name" value="Pribosyltran"/>
    <property type="match status" value="1"/>
</dbReference>
<evidence type="ECO:0000313" key="9">
    <source>
        <dbReference type="Proteomes" id="UP000294856"/>
    </source>
</evidence>
<feature type="binding site" description="in other chain" evidence="6">
    <location>
        <position position="40"/>
    </location>
    <ligand>
        <name>5-phospho-alpha-D-ribose 1-diphosphate</name>
        <dbReference type="ChEBI" id="CHEBI:58017"/>
        <note>ligand shared between dimeric partners</note>
    </ligand>
</feature>
<comment type="similarity">
    <text evidence="6">Belongs to the purine/pyrimidine phosphoribosyltransferase family. PyrE subfamily.</text>
</comment>
<evidence type="ECO:0000256" key="3">
    <source>
        <dbReference type="ARBA" id="ARBA00022676"/>
    </source>
</evidence>
<evidence type="ECO:0000256" key="4">
    <source>
        <dbReference type="ARBA" id="ARBA00022679"/>
    </source>
</evidence>
<evidence type="ECO:0000259" key="7">
    <source>
        <dbReference type="Pfam" id="PF00156"/>
    </source>
</evidence>
<feature type="binding site" evidence="6">
    <location>
        <position position="135"/>
    </location>
    <ligand>
        <name>orotate</name>
        <dbReference type="ChEBI" id="CHEBI:30839"/>
    </ligand>
</feature>
<evidence type="ECO:0000313" key="8">
    <source>
        <dbReference type="EMBL" id="TCJ97350.1"/>
    </source>
</evidence>
<feature type="domain" description="Phosphoribosyltransferase" evidence="7">
    <location>
        <begin position="81"/>
        <end position="158"/>
    </location>
</feature>
<keyword evidence="9" id="KW-1185">Reference proteome</keyword>
<dbReference type="InterPro" id="IPR023031">
    <property type="entry name" value="OPRT"/>
</dbReference>
<dbReference type="InterPro" id="IPR029057">
    <property type="entry name" value="PRTase-like"/>
</dbReference>
<dbReference type="GO" id="GO:0000287">
    <property type="term" value="F:magnesium ion binding"/>
    <property type="evidence" value="ECO:0007669"/>
    <property type="project" value="UniProtKB-UniRule"/>
</dbReference>
<dbReference type="CDD" id="cd06223">
    <property type="entry name" value="PRTases_typeI"/>
    <property type="match status" value="1"/>
</dbReference>
<gene>
    <name evidence="6" type="primary">pyrE</name>
    <name evidence="8" type="ORF">DFR71_3392</name>
</gene>
<evidence type="ECO:0000256" key="1">
    <source>
        <dbReference type="ARBA" id="ARBA00004889"/>
    </source>
</evidence>
<dbReference type="SUPFAM" id="SSF53271">
    <property type="entry name" value="PRTase-like"/>
    <property type="match status" value="1"/>
</dbReference>
<reference evidence="8 9" key="1">
    <citation type="submission" date="2019-03" db="EMBL/GenBank/DDBJ databases">
        <title>Genomic Encyclopedia of Type Strains, Phase IV (KMG-IV): sequencing the most valuable type-strain genomes for metagenomic binning, comparative biology and taxonomic classification.</title>
        <authorList>
            <person name="Goeker M."/>
        </authorList>
    </citation>
    <scope>NUCLEOTIDE SEQUENCE [LARGE SCALE GENOMIC DNA]</scope>
    <source>
        <strain evidence="8 9">DSM 44684</strain>
    </source>
</reference>
<comment type="catalytic activity">
    <reaction evidence="6">
        <text>orotidine 5'-phosphate + diphosphate = orotate + 5-phospho-alpha-D-ribose 1-diphosphate</text>
        <dbReference type="Rhea" id="RHEA:10380"/>
        <dbReference type="ChEBI" id="CHEBI:30839"/>
        <dbReference type="ChEBI" id="CHEBI:33019"/>
        <dbReference type="ChEBI" id="CHEBI:57538"/>
        <dbReference type="ChEBI" id="CHEBI:58017"/>
        <dbReference type="EC" id="2.4.2.10"/>
    </reaction>
</comment>
<dbReference type="GO" id="GO:0019856">
    <property type="term" value="P:pyrimidine nucleobase biosynthetic process"/>
    <property type="evidence" value="ECO:0007669"/>
    <property type="project" value="TreeGrafter"/>
</dbReference>
<accession>A0A4R1FSZ4</accession>
<organism evidence="8 9">
    <name type="scientific">Nocardia alba</name>
    <dbReference type="NCBI Taxonomy" id="225051"/>
    <lineage>
        <taxon>Bacteria</taxon>
        <taxon>Bacillati</taxon>
        <taxon>Actinomycetota</taxon>
        <taxon>Actinomycetes</taxon>
        <taxon>Mycobacteriales</taxon>
        <taxon>Nocardiaceae</taxon>
        <taxon>Nocardia</taxon>
    </lineage>
</organism>
<keyword evidence="5 6" id="KW-0665">Pyrimidine biosynthesis</keyword>
<feature type="binding site" evidence="6">
    <location>
        <position position="109"/>
    </location>
    <ligand>
        <name>5-phospho-alpha-D-ribose 1-diphosphate</name>
        <dbReference type="ChEBI" id="CHEBI:58017"/>
        <note>ligand shared between dimeric partners</note>
    </ligand>
</feature>
<dbReference type="PANTHER" id="PTHR19278:SF9">
    <property type="entry name" value="URIDINE 5'-MONOPHOSPHATE SYNTHASE"/>
    <property type="match status" value="1"/>
</dbReference>
<comment type="subunit">
    <text evidence="6">Homodimer.</text>
</comment>
<protein>
    <recommendedName>
        <fullName evidence="2 6">Orotate phosphoribosyltransferase</fullName>
        <shortName evidence="6">OPRT</shortName>
        <shortName evidence="6">OPRTase</shortName>
        <ecNumber evidence="2 6">2.4.2.10</ecNumber>
    </recommendedName>
</protein>
<proteinExistence type="inferred from homology"/>
<comment type="caution">
    <text evidence="8">The sequence shown here is derived from an EMBL/GenBank/DDBJ whole genome shotgun (WGS) entry which is preliminary data.</text>
</comment>
<sequence length="192" mass="21135">MSRAVCEHDVVLDDRNDPVLIELARDIDQRCRLRGSFQLRSGIVADEYFDKYLFEADPQLLRRITERMVALIPEDTELLGGLELGGIPLVTMLSQLTGLPSLFIRKAAKDYGTQQLAEGGDARGRRVVLVEDVITTGGAVVAAAEQLRSRGAIVDTVICAIDRSNPDLNQLPSVGVTMRPVLTKRLLDTVHQ</sequence>
<comment type="function">
    <text evidence="6">Catalyzes the transfer of a ribosyl phosphate group from 5-phosphoribose 1-diphosphate to orotate, leading to the formation of orotidine monophosphate (OMP).</text>
</comment>
<keyword evidence="6" id="KW-0460">Magnesium</keyword>
<evidence type="ECO:0000256" key="5">
    <source>
        <dbReference type="ARBA" id="ARBA00022975"/>
    </source>
</evidence>
<feature type="binding site" evidence="6">
    <location>
        <position position="163"/>
    </location>
    <ligand>
        <name>orotate</name>
        <dbReference type="ChEBI" id="CHEBI:30839"/>
    </ligand>
</feature>
<name>A0A4R1FSZ4_9NOCA</name>
<feature type="binding site" evidence="6">
    <location>
        <position position="105"/>
    </location>
    <ligand>
        <name>5-phospho-alpha-D-ribose 1-diphosphate</name>
        <dbReference type="ChEBI" id="CHEBI:58017"/>
        <note>ligand shared between dimeric partners</note>
    </ligand>
</feature>
<dbReference type="EMBL" id="SMFR01000002">
    <property type="protein sequence ID" value="TCJ97350.1"/>
    <property type="molecule type" value="Genomic_DNA"/>
</dbReference>
<keyword evidence="3 6" id="KW-0328">Glycosyltransferase</keyword>
<comment type="pathway">
    <text evidence="1 6">Pyrimidine metabolism; UMP biosynthesis via de novo pathway; UMP from orotate: step 1/2.</text>
</comment>
<feature type="binding site" description="in other chain" evidence="6">
    <location>
        <begin position="131"/>
        <end position="139"/>
    </location>
    <ligand>
        <name>5-phospho-alpha-D-ribose 1-diphosphate</name>
        <dbReference type="ChEBI" id="CHEBI:58017"/>
        <note>ligand shared between dimeric partners</note>
    </ligand>
</feature>
<dbReference type="GO" id="GO:0004588">
    <property type="term" value="F:orotate phosphoribosyltransferase activity"/>
    <property type="evidence" value="ECO:0007669"/>
    <property type="project" value="UniProtKB-UniRule"/>
</dbReference>
<dbReference type="Gene3D" id="3.40.50.2020">
    <property type="match status" value="1"/>
</dbReference>
<dbReference type="NCBIfam" id="TIGR00336">
    <property type="entry name" value="pyrE"/>
    <property type="match status" value="1"/>
</dbReference>
<evidence type="ECO:0000256" key="2">
    <source>
        <dbReference type="ARBA" id="ARBA00011971"/>
    </source>
</evidence>
<dbReference type="STRING" id="1210063.GCA_001612665_01053"/>
<dbReference type="UniPathway" id="UPA00070">
    <property type="reaction ID" value="UER00119"/>
</dbReference>
<dbReference type="AlphaFoldDB" id="A0A4R1FSZ4"/>
<dbReference type="HAMAP" id="MF_01208">
    <property type="entry name" value="PyrE"/>
    <property type="match status" value="1"/>
</dbReference>
<evidence type="ECO:0000256" key="6">
    <source>
        <dbReference type="HAMAP-Rule" id="MF_01208"/>
    </source>
</evidence>
<dbReference type="InterPro" id="IPR004467">
    <property type="entry name" value="Or_phspho_trans_dom"/>
</dbReference>
<dbReference type="Proteomes" id="UP000294856">
    <property type="component" value="Unassembled WGS sequence"/>
</dbReference>
<dbReference type="EC" id="2.4.2.10" evidence="2 6"/>